<proteinExistence type="predicted"/>
<evidence type="ECO:0000313" key="2">
    <source>
        <dbReference type="Proteomes" id="UP000189681"/>
    </source>
</evidence>
<reference evidence="1 2" key="1">
    <citation type="journal article" date="2017" name="Water Res.">
        <title>Discovery and metagenomic analysis of an anammox bacterial enrichment related to Candidatus "Brocadia caroliniensis" in a full-scale glycerol-fed nitritation-denitritation separate centrate treatment process.</title>
        <authorList>
            <person name="Park H."/>
            <person name="Brotto A.C."/>
            <person name="van Loosdrecht M.C."/>
            <person name="Chandran K."/>
        </authorList>
    </citation>
    <scope>NUCLEOTIDE SEQUENCE [LARGE SCALE GENOMIC DNA]</scope>
    <source>
        <strain evidence="1">26THWARD</strain>
    </source>
</reference>
<comment type="caution">
    <text evidence="1">The sequence shown here is derived from an EMBL/GenBank/DDBJ whole genome shotgun (WGS) entry which is preliminary data.</text>
</comment>
<protein>
    <submittedName>
        <fullName evidence="1">Uncharacterized protein</fullName>
    </submittedName>
</protein>
<evidence type="ECO:0000313" key="1">
    <source>
        <dbReference type="EMBL" id="OOP56385.1"/>
    </source>
</evidence>
<gene>
    <name evidence="1" type="ORF">AYP45_09245</name>
</gene>
<dbReference type="AlphaFoldDB" id="A0A1V4ATE5"/>
<dbReference type="Proteomes" id="UP000189681">
    <property type="component" value="Unassembled WGS sequence"/>
</dbReference>
<accession>A0A1V4ATE5</accession>
<dbReference type="EMBL" id="AYTS01000084">
    <property type="protein sequence ID" value="OOP56385.1"/>
    <property type="molecule type" value="Genomic_DNA"/>
</dbReference>
<name>A0A1V4ATE5_9BACT</name>
<dbReference type="STRING" id="1004156.AYP45_09245"/>
<sequence>MNETDEKPGRVGIAYHFFLHHVRGGRCHALHNFLFFPCMPFMNVKTQGDKKHNYTKTRSLEE</sequence>
<organism evidence="1 2">
    <name type="scientific">Candidatus Brocadia carolinensis</name>
    <dbReference type="NCBI Taxonomy" id="1004156"/>
    <lineage>
        <taxon>Bacteria</taxon>
        <taxon>Pseudomonadati</taxon>
        <taxon>Planctomycetota</taxon>
        <taxon>Candidatus Brocadiia</taxon>
        <taxon>Candidatus Brocadiales</taxon>
        <taxon>Candidatus Brocadiaceae</taxon>
        <taxon>Candidatus Brocadia</taxon>
    </lineage>
</organism>